<keyword evidence="3" id="KW-1185">Reference proteome</keyword>
<feature type="compositionally biased region" description="Basic residues" evidence="1">
    <location>
        <begin position="131"/>
        <end position="140"/>
    </location>
</feature>
<feature type="non-terminal residue" evidence="2">
    <location>
        <position position="1"/>
    </location>
</feature>
<feature type="compositionally biased region" description="Polar residues" evidence="1">
    <location>
        <begin position="42"/>
        <end position="123"/>
    </location>
</feature>
<feature type="region of interest" description="Disordered" evidence="1">
    <location>
        <begin position="42"/>
        <end position="140"/>
    </location>
</feature>
<accession>A0ABN8HTC9</accession>
<feature type="region of interest" description="Disordered" evidence="1">
    <location>
        <begin position="1"/>
        <end position="21"/>
    </location>
</feature>
<dbReference type="Proteomes" id="UP000837857">
    <property type="component" value="Chromosome 12"/>
</dbReference>
<sequence>MRRPCAPVGGRSPPDEGPGQIKEHNAIQILANGCDTFVKQSGQYTTEEQHSGTAQWNSTVEQHSGTAQWNSTVEQHSGTAQWNSTVEQHSGTPQWNTTVEHHSGTPQWNSTVEHHSGTPQWNDNKVVAKNKNAHPPKAAK</sequence>
<evidence type="ECO:0000313" key="2">
    <source>
        <dbReference type="EMBL" id="CAH2040902.1"/>
    </source>
</evidence>
<organism evidence="2 3">
    <name type="scientific">Iphiclides podalirius</name>
    <name type="common">scarce swallowtail</name>
    <dbReference type="NCBI Taxonomy" id="110791"/>
    <lineage>
        <taxon>Eukaryota</taxon>
        <taxon>Metazoa</taxon>
        <taxon>Ecdysozoa</taxon>
        <taxon>Arthropoda</taxon>
        <taxon>Hexapoda</taxon>
        <taxon>Insecta</taxon>
        <taxon>Pterygota</taxon>
        <taxon>Neoptera</taxon>
        <taxon>Endopterygota</taxon>
        <taxon>Lepidoptera</taxon>
        <taxon>Glossata</taxon>
        <taxon>Ditrysia</taxon>
        <taxon>Papilionoidea</taxon>
        <taxon>Papilionidae</taxon>
        <taxon>Papilioninae</taxon>
        <taxon>Iphiclides</taxon>
    </lineage>
</organism>
<proteinExistence type="predicted"/>
<gene>
    <name evidence="2" type="ORF">IPOD504_LOCUS2888</name>
</gene>
<name>A0ABN8HTC9_9NEOP</name>
<reference evidence="2" key="1">
    <citation type="submission" date="2022-03" db="EMBL/GenBank/DDBJ databases">
        <authorList>
            <person name="Martin H S."/>
        </authorList>
    </citation>
    <scope>NUCLEOTIDE SEQUENCE</scope>
</reference>
<evidence type="ECO:0000313" key="3">
    <source>
        <dbReference type="Proteomes" id="UP000837857"/>
    </source>
</evidence>
<evidence type="ECO:0000256" key="1">
    <source>
        <dbReference type="SAM" id="MobiDB-lite"/>
    </source>
</evidence>
<dbReference type="EMBL" id="OW152824">
    <property type="protein sequence ID" value="CAH2040902.1"/>
    <property type="molecule type" value="Genomic_DNA"/>
</dbReference>
<protein>
    <submittedName>
        <fullName evidence="2">Uncharacterized protein</fullName>
    </submittedName>
</protein>